<dbReference type="InterPro" id="IPR046346">
    <property type="entry name" value="Aminoacid_DH-like_N_sf"/>
</dbReference>
<evidence type="ECO:0000256" key="1">
    <source>
        <dbReference type="ARBA" id="ARBA00006382"/>
    </source>
</evidence>
<dbReference type="GO" id="GO:0004352">
    <property type="term" value="F:glutamate dehydrogenase (NAD+) activity"/>
    <property type="evidence" value="ECO:0007669"/>
    <property type="project" value="TreeGrafter"/>
</dbReference>
<dbReference type="FunFam" id="3.40.50.10860:FF:000003">
    <property type="entry name" value="Glutamate dehydrogenase"/>
    <property type="match status" value="1"/>
</dbReference>
<feature type="domain" description="Glutamate/phenylalanine/leucine/valine/L-tryptophan dehydrogenase C-terminal" evidence="3">
    <location>
        <begin position="180"/>
        <end position="225"/>
    </location>
</feature>
<accession>A0A382F982</accession>
<gene>
    <name evidence="5" type="ORF">METZ01_LOCUS211738</name>
</gene>
<dbReference type="SUPFAM" id="SSF53223">
    <property type="entry name" value="Aminoacid dehydrogenase-like, N-terminal domain"/>
    <property type="match status" value="1"/>
</dbReference>
<sequence length="226" mass="24977">MSVKVNNRKATDDQFDRAAELIGLNDDIRDSLKIPDRELMVEVPLRKDDGTIHSFRGYRVQHNNSRGPFKGGIRFHHEVDLDEVRSLASLMTWKTALVDIPYGGGKGGITVNPHELSERELERLSRRFFRTIDPIIGVNKDIPAPDVNTNAQIMAWFLDEYGQLHGHTPGIVTGKPIKLGGSLGREAATGKGTAIITRETAKRYEIDLEGATVVIQGFGNVGSYTG</sequence>
<dbReference type="InterPro" id="IPR036291">
    <property type="entry name" value="NAD(P)-bd_dom_sf"/>
</dbReference>
<feature type="non-terminal residue" evidence="5">
    <location>
        <position position="226"/>
    </location>
</feature>
<dbReference type="PANTHER" id="PTHR11606:SF13">
    <property type="entry name" value="GLUTAMATE DEHYDROGENASE 1, MITOCHONDRIAL"/>
    <property type="match status" value="1"/>
</dbReference>
<evidence type="ECO:0000313" key="5">
    <source>
        <dbReference type="EMBL" id="SVB58884.1"/>
    </source>
</evidence>
<evidence type="ECO:0000259" key="4">
    <source>
        <dbReference type="Pfam" id="PF02812"/>
    </source>
</evidence>
<dbReference type="InterPro" id="IPR006096">
    <property type="entry name" value="Glu/Leu/Phe/Val/Trp_DH_C"/>
</dbReference>
<name>A0A382F982_9ZZZZ</name>
<dbReference type="Pfam" id="PF02812">
    <property type="entry name" value="ELFV_dehydrog_N"/>
    <property type="match status" value="1"/>
</dbReference>
<dbReference type="PRINTS" id="PR00082">
    <property type="entry name" value="GLFDHDRGNASE"/>
</dbReference>
<dbReference type="Gene3D" id="3.40.50.10860">
    <property type="entry name" value="Leucine Dehydrogenase, chain A, domain 1"/>
    <property type="match status" value="1"/>
</dbReference>
<organism evidence="5">
    <name type="scientific">marine metagenome</name>
    <dbReference type="NCBI Taxonomy" id="408172"/>
    <lineage>
        <taxon>unclassified sequences</taxon>
        <taxon>metagenomes</taxon>
        <taxon>ecological metagenomes</taxon>
    </lineage>
</organism>
<protein>
    <submittedName>
        <fullName evidence="5">Uncharacterized protein</fullName>
    </submittedName>
</protein>
<feature type="domain" description="Glutamate/phenylalanine/leucine/valine/L-tryptophan dehydrogenase dimerisation" evidence="4">
    <location>
        <begin position="35"/>
        <end position="162"/>
    </location>
</feature>
<evidence type="ECO:0000256" key="2">
    <source>
        <dbReference type="ARBA" id="ARBA00023002"/>
    </source>
</evidence>
<dbReference type="InterPro" id="IPR006095">
    <property type="entry name" value="Glu/Leu/Phe/Val/Trp_DH"/>
</dbReference>
<dbReference type="Gene3D" id="3.40.50.720">
    <property type="entry name" value="NAD(P)-binding Rossmann-like Domain"/>
    <property type="match status" value="1"/>
</dbReference>
<dbReference type="InterPro" id="IPR006097">
    <property type="entry name" value="Glu/Leu/Phe/Val/Trp_DH_dimer"/>
</dbReference>
<evidence type="ECO:0000259" key="3">
    <source>
        <dbReference type="Pfam" id="PF00208"/>
    </source>
</evidence>
<proteinExistence type="inferred from homology"/>
<dbReference type="EMBL" id="UINC01048401">
    <property type="protein sequence ID" value="SVB58884.1"/>
    <property type="molecule type" value="Genomic_DNA"/>
</dbReference>
<keyword evidence="2" id="KW-0560">Oxidoreductase</keyword>
<dbReference type="InterPro" id="IPR033524">
    <property type="entry name" value="Glu/Leu/Phe/Val_DH_AS"/>
</dbReference>
<dbReference type="PROSITE" id="PS00074">
    <property type="entry name" value="GLFV_DEHYDROGENASE"/>
    <property type="match status" value="1"/>
</dbReference>
<dbReference type="SUPFAM" id="SSF51735">
    <property type="entry name" value="NAD(P)-binding Rossmann-fold domains"/>
    <property type="match status" value="1"/>
</dbReference>
<reference evidence="5" key="1">
    <citation type="submission" date="2018-05" db="EMBL/GenBank/DDBJ databases">
        <authorList>
            <person name="Lanie J.A."/>
            <person name="Ng W.-L."/>
            <person name="Kazmierczak K.M."/>
            <person name="Andrzejewski T.M."/>
            <person name="Davidsen T.M."/>
            <person name="Wayne K.J."/>
            <person name="Tettelin H."/>
            <person name="Glass J.I."/>
            <person name="Rusch D."/>
            <person name="Podicherti R."/>
            <person name="Tsui H.-C.T."/>
            <person name="Winkler M.E."/>
        </authorList>
    </citation>
    <scope>NUCLEOTIDE SEQUENCE</scope>
</reference>
<comment type="similarity">
    <text evidence="1">Belongs to the Glu/Leu/Phe/Val dehydrogenases family.</text>
</comment>
<dbReference type="PANTHER" id="PTHR11606">
    <property type="entry name" value="GLUTAMATE DEHYDROGENASE"/>
    <property type="match status" value="1"/>
</dbReference>
<dbReference type="Pfam" id="PF00208">
    <property type="entry name" value="ELFV_dehydrog"/>
    <property type="match status" value="1"/>
</dbReference>
<dbReference type="GO" id="GO:0006538">
    <property type="term" value="P:L-glutamate catabolic process"/>
    <property type="evidence" value="ECO:0007669"/>
    <property type="project" value="TreeGrafter"/>
</dbReference>
<dbReference type="AlphaFoldDB" id="A0A382F982"/>